<organism evidence="1 2">
    <name type="scientific">Ditylenchus dipsaci</name>
    <dbReference type="NCBI Taxonomy" id="166011"/>
    <lineage>
        <taxon>Eukaryota</taxon>
        <taxon>Metazoa</taxon>
        <taxon>Ecdysozoa</taxon>
        <taxon>Nematoda</taxon>
        <taxon>Chromadorea</taxon>
        <taxon>Rhabditida</taxon>
        <taxon>Tylenchina</taxon>
        <taxon>Tylenchomorpha</taxon>
        <taxon>Sphaerularioidea</taxon>
        <taxon>Anguinidae</taxon>
        <taxon>Anguininae</taxon>
        <taxon>Ditylenchus</taxon>
    </lineage>
</organism>
<dbReference type="AlphaFoldDB" id="A0A915EH91"/>
<reference evidence="2" key="1">
    <citation type="submission" date="2022-11" db="UniProtKB">
        <authorList>
            <consortium name="WormBaseParasite"/>
        </authorList>
    </citation>
    <scope>IDENTIFICATION</scope>
</reference>
<protein>
    <submittedName>
        <fullName evidence="2">Uncharacterized protein</fullName>
    </submittedName>
</protein>
<dbReference type="Proteomes" id="UP000887574">
    <property type="component" value="Unplaced"/>
</dbReference>
<accession>A0A915EH91</accession>
<evidence type="ECO:0000313" key="2">
    <source>
        <dbReference type="WBParaSite" id="jg6025"/>
    </source>
</evidence>
<name>A0A915EH91_9BILA</name>
<keyword evidence="1" id="KW-1185">Reference proteome</keyword>
<proteinExistence type="predicted"/>
<evidence type="ECO:0000313" key="1">
    <source>
        <dbReference type="Proteomes" id="UP000887574"/>
    </source>
</evidence>
<sequence length="104" mass="11760">MIDQFRKLLTRCSTKGLKLCIEFCIGSEHLITDEALKKVSDPNRTMTKYTDWELGTLSTTWNDEFSMSFVALNLHWNPVAALPLELHCPCLECTGVPTANINVQ</sequence>
<dbReference type="WBParaSite" id="jg6025">
    <property type="protein sequence ID" value="jg6025"/>
    <property type="gene ID" value="jg6025"/>
</dbReference>